<evidence type="ECO:0000313" key="3">
    <source>
        <dbReference type="Proteomes" id="UP000503096"/>
    </source>
</evidence>
<dbReference type="RefSeq" id="WP_171165106.1">
    <property type="nucleotide sequence ID" value="NZ_CP053073.1"/>
</dbReference>
<evidence type="ECO:0000256" key="1">
    <source>
        <dbReference type="SAM" id="SignalP"/>
    </source>
</evidence>
<name>A0A6M4HDZ8_9PROT</name>
<proteinExistence type="predicted"/>
<protein>
    <submittedName>
        <fullName evidence="2">Uncharacterized protein</fullName>
    </submittedName>
</protein>
<feature type="signal peptide" evidence="1">
    <location>
        <begin position="1"/>
        <end position="23"/>
    </location>
</feature>
<evidence type="ECO:0000313" key="2">
    <source>
        <dbReference type="EMBL" id="QJR16733.1"/>
    </source>
</evidence>
<organism evidence="2 3">
    <name type="scientific">Usitatibacter palustris</name>
    <dbReference type="NCBI Taxonomy" id="2732487"/>
    <lineage>
        <taxon>Bacteria</taxon>
        <taxon>Pseudomonadati</taxon>
        <taxon>Pseudomonadota</taxon>
        <taxon>Betaproteobacteria</taxon>
        <taxon>Nitrosomonadales</taxon>
        <taxon>Usitatibacteraceae</taxon>
        <taxon>Usitatibacter</taxon>
    </lineage>
</organism>
<dbReference type="Proteomes" id="UP000503096">
    <property type="component" value="Chromosome"/>
</dbReference>
<sequence>MFSRIGKFALPVLALALAAPALAQTKDGNSDACIINTAAYVMKVTWYNEADLKFERGKLEIRRQAVQEDSIPNGYKSCRKAERLMAVTSIAACKGCAKAGRSPYCSKPTSVNSCEVMLVGPGWPGSVAAIFKFPQADEHIEFSGTALSPKWTFVAAAGATKR</sequence>
<gene>
    <name evidence="2" type="ORF">DSM104440_03569</name>
</gene>
<keyword evidence="3" id="KW-1185">Reference proteome</keyword>
<feature type="chain" id="PRO_5027010525" evidence="1">
    <location>
        <begin position="24"/>
        <end position="162"/>
    </location>
</feature>
<reference evidence="2 3" key="1">
    <citation type="submission" date="2020-04" db="EMBL/GenBank/DDBJ databases">
        <title>Usitatibacter rugosus gen. nov., sp. nov. and Usitatibacter palustris sp. nov., novel members of Usitatibacteraceae fam. nov. within the order Nitrosomonadales isolated from soil.</title>
        <authorList>
            <person name="Huber K.J."/>
            <person name="Neumann-Schaal M."/>
            <person name="Geppert A."/>
            <person name="Luckner M."/>
            <person name="Wanner G."/>
            <person name="Overmann J."/>
        </authorList>
    </citation>
    <scope>NUCLEOTIDE SEQUENCE [LARGE SCALE GENOMIC DNA]</scope>
    <source>
        <strain evidence="2 3">Swamp67</strain>
    </source>
</reference>
<dbReference type="EMBL" id="CP053073">
    <property type="protein sequence ID" value="QJR16733.1"/>
    <property type="molecule type" value="Genomic_DNA"/>
</dbReference>
<accession>A0A6M4HDZ8</accession>
<dbReference type="InParanoid" id="A0A6M4HDZ8"/>
<keyword evidence="1" id="KW-0732">Signal</keyword>
<dbReference type="AlphaFoldDB" id="A0A6M4HDZ8"/>
<dbReference type="KEGG" id="upl:DSM104440_03569"/>